<dbReference type="SUPFAM" id="SSF55874">
    <property type="entry name" value="ATPase domain of HSP90 chaperone/DNA topoisomerase II/histidine kinase"/>
    <property type="match status" value="1"/>
</dbReference>
<accession>A0A919Y6Z2</accession>
<dbReference type="PRINTS" id="PR00344">
    <property type="entry name" value="BCTRLSENSOR"/>
</dbReference>
<dbReference type="GO" id="GO:0000155">
    <property type="term" value="F:phosphorelay sensor kinase activity"/>
    <property type="evidence" value="ECO:0007669"/>
    <property type="project" value="TreeGrafter"/>
</dbReference>
<evidence type="ECO:0000313" key="15">
    <source>
        <dbReference type="EMBL" id="GIO43593.1"/>
    </source>
</evidence>
<keyword evidence="5" id="KW-0808">Transferase</keyword>
<dbReference type="GO" id="GO:0005524">
    <property type="term" value="F:ATP binding"/>
    <property type="evidence" value="ECO:0007669"/>
    <property type="project" value="UniProtKB-KW"/>
</dbReference>
<keyword evidence="16" id="KW-1185">Reference proteome</keyword>
<protein>
    <recommendedName>
        <fullName evidence="3">histidine kinase</fullName>
        <ecNumber evidence="3">2.7.13.3</ecNumber>
    </recommendedName>
</protein>
<comment type="subcellular location">
    <subcellularLocation>
        <location evidence="2">Cell membrane</location>
        <topology evidence="2">Multi-pass membrane protein</topology>
    </subcellularLocation>
</comment>
<evidence type="ECO:0000256" key="5">
    <source>
        <dbReference type="ARBA" id="ARBA00022679"/>
    </source>
</evidence>
<dbReference type="InterPro" id="IPR050351">
    <property type="entry name" value="BphY/WalK/GraS-like"/>
</dbReference>
<dbReference type="EC" id="2.7.13.3" evidence="3"/>
<dbReference type="Proteomes" id="UP000678895">
    <property type="component" value="Unassembled WGS sequence"/>
</dbReference>
<dbReference type="Gene3D" id="3.30.565.10">
    <property type="entry name" value="Histidine kinase-like ATPase, C-terminal domain"/>
    <property type="match status" value="1"/>
</dbReference>
<evidence type="ECO:0000259" key="14">
    <source>
        <dbReference type="PROSITE" id="PS50109"/>
    </source>
</evidence>
<dbReference type="EMBL" id="BORS01000011">
    <property type="protein sequence ID" value="GIO43593.1"/>
    <property type="molecule type" value="Genomic_DNA"/>
</dbReference>
<dbReference type="SMART" id="SM00387">
    <property type="entry name" value="HATPase_c"/>
    <property type="match status" value="1"/>
</dbReference>
<feature type="transmembrane region" description="Helical" evidence="13">
    <location>
        <begin position="36"/>
        <end position="58"/>
    </location>
</feature>
<evidence type="ECO:0000256" key="9">
    <source>
        <dbReference type="ARBA" id="ARBA00022840"/>
    </source>
</evidence>
<evidence type="ECO:0000256" key="11">
    <source>
        <dbReference type="ARBA" id="ARBA00023012"/>
    </source>
</evidence>
<comment type="catalytic activity">
    <reaction evidence="1">
        <text>ATP + protein L-histidine = ADP + protein N-phospho-L-histidine.</text>
        <dbReference type="EC" id="2.7.13.3"/>
    </reaction>
</comment>
<keyword evidence="11" id="KW-0902">Two-component regulatory system</keyword>
<sequence length="337" mass="38512">MKIGGFLHDRLMSLLLHLFCMLMLSTFLLVTGTDSGVVSIILIVWAVGLCMLTAADYFRKRNQFRELEAIMEGLEQKYLIMECSPKPNSYVGRKIFGLFRLAEKSMIEAVSDAEAKQRDYREYIENWVHEIKVPITAVELICENNKSETSRKIRSQLAIIEGHVERTLYYARLDCIEKDFIIQETSLADIIKKALSKYRFLLTQNNVRIETENLDKSVYTDGKWVEFMLGQLLSNAVKYRTDSPVIHICAEESDGKTRLMVKDNGIGIPASELRRIFDKGFTGSNGRALGGSTGMGLYLCRKLAESLSVYWEADSRENEYTAISLCFPRPLSYDNER</sequence>
<proteinExistence type="predicted"/>
<dbReference type="InterPro" id="IPR005467">
    <property type="entry name" value="His_kinase_dom"/>
</dbReference>
<dbReference type="PANTHER" id="PTHR45453:SF2">
    <property type="entry name" value="HISTIDINE KINASE"/>
    <property type="match status" value="1"/>
</dbReference>
<feature type="transmembrane region" description="Helical" evidence="13">
    <location>
        <begin position="12"/>
        <end position="30"/>
    </location>
</feature>
<dbReference type="PANTHER" id="PTHR45453">
    <property type="entry name" value="PHOSPHATE REGULON SENSOR PROTEIN PHOR"/>
    <property type="match status" value="1"/>
</dbReference>
<reference evidence="15" key="1">
    <citation type="submission" date="2021-03" db="EMBL/GenBank/DDBJ databases">
        <title>Antimicrobial resistance genes in bacteria isolated from Japanese honey, and their potential for conferring macrolide and lincosamide resistance in the American foulbrood pathogen Paenibacillus larvae.</title>
        <authorList>
            <person name="Okamoto M."/>
            <person name="Kumagai M."/>
            <person name="Kanamori H."/>
            <person name="Takamatsu D."/>
        </authorList>
    </citation>
    <scope>NUCLEOTIDE SEQUENCE</scope>
    <source>
        <strain evidence="15">J41TS4</strain>
    </source>
</reference>
<feature type="domain" description="Histidine kinase" evidence="14">
    <location>
        <begin position="126"/>
        <end position="331"/>
    </location>
</feature>
<dbReference type="GO" id="GO:0016036">
    <property type="term" value="P:cellular response to phosphate starvation"/>
    <property type="evidence" value="ECO:0007669"/>
    <property type="project" value="TreeGrafter"/>
</dbReference>
<name>A0A919Y6Z2_9BACL</name>
<dbReference type="RefSeq" id="WP_301628797.1">
    <property type="nucleotide sequence ID" value="NZ_BORS01000011.1"/>
</dbReference>
<evidence type="ECO:0000256" key="12">
    <source>
        <dbReference type="ARBA" id="ARBA00023136"/>
    </source>
</evidence>
<evidence type="ECO:0000313" key="16">
    <source>
        <dbReference type="Proteomes" id="UP000678895"/>
    </source>
</evidence>
<evidence type="ECO:0000256" key="7">
    <source>
        <dbReference type="ARBA" id="ARBA00022741"/>
    </source>
</evidence>
<keyword evidence="7" id="KW-0547">Nucleotide-binding</keyword>
<dbReference type="PROSITE" id="PS50109">
    <property type="entry name" value="HIS_KIN"/>
    <property type="match status" value="1"/>
</dbReference>
<evidence type="ECO:0000256" key="4">
    <source>
        <dbReference type="ARBA" id="ARBA00022475"/>
    </source>
</evidence>
<gene>
    <name evidence="15" type="ORF">J41TS4_33510</name>
</gene>
<dbReference type="GO" id="GO:0005886">
    <property type="term" value="C:plasma membrane"/>
    <property type="evidence" value="ECO:0007669"/>
    <property type="project" value="UniProtKB-SubCell"/>
</dbReference>
<comment type="caution">
    <text evidence="15">The sequence shown here is derived from an EMBL/GenBank/DDBJ whole genome shotgun (WGS) entry which is preliminary data.</text>
</comment>
<evidence type="ECO:0000256" key="1">
    <source>
        <dbReference type="ARBA" id="ARBA00000085"/>
    </source>
</evidence>
<evidence type="ECO:0000256" key="3">
    <source>
        <dbReference type="ARBA" id="ARBA00012438"/>
    </source>
</evidence>
<dbReference type="Pfam" id="PF02518">
    <property type="entry name" value="HATPase_c"/>
    <property type="match status" value="1"/>
</dbReference>
<keyword evidence="10 13" id="KW-1133">Transmembrane helix</keyword>
<keyword evidence="12 13" id="KW-0472">Membrane</keyword>
<evidence type="ECO:0000256" key="8">
    <source>
        <dbReference type="ARBA" id="ARBA00022777"/>
    </source>
</evidence>
<keyword evidence="6 13" id="KW-0812">Transmembrane</keyword>
<dbReference type="InterPro" id="IPR003594">
    <property type="entry name" value="HATPase_dom"/>
</dbReference>
<dbReference type="InterPro" id="IPR036890">
    <property type="entry name" value="HATPase_C_sf"/>
</dbReference>
<keyword evidence="8 15" id="KW-0418">Kinase</keyword>
<evidence type="ECO:0000256" key="13">
    <source>
        <dbReference type="SAM" id="Phobius"/>
    </source>
</evidence>
<evidence type="ECO:0000256" key="6">
    <source>
        <dbReference type="ARBA" id="ARBA00022692"/>
    </source>
</evidence>
<dbReference type="InterPro" id="IPR004358">
    <property type="entry name" value="Sig_transdc_His_kin-like_C"/>
</dbReference>
<keyword evidence="4" id="KW-1003">Cell membrane</keyword>
<evidence type="ECO:0000256" key="10">
    <source>
        <dbReference type="ARBA" id="ARBA00022989"/>
    </source>
</evidence>
<dbReference type="GO" id="GO:0004721">
    <property type="term" value="F:phosphoprotein phosphatase activity"/>
    <property type="evidence" value="ECO:0007669"/>
    <property type="project" value="TreeGrafter"/>
</dbReference>
<keyword evidence="9" id="KW-0067">ATP-binding</keyword>
<evidence type="ECO:0000256" key="2">
    <source>
        <dbReference type="ARBA" id="ARBA00004651"/>
    </source>
</evidence>
<organism evidence="15 16">
    <name type="scientific">Paenibacillus apis</name>
    <dbReference type="NCBI Taxonomy" id="1792174"/>
    <lineage>
        <taxon>Bacteria</taxon>
        <taxon>Bacillati</taxon>
        <taxon>Bacillota</taxon>
        <taxon>Bacilli</taxon>
        <taxon>Bacillales</taxon>
        <taxon>Paenibacillaceae</taxon>
        <taxon>Paenibacillus</taxon>
    </lineage>
</organism>
<dbReference type="AlphaFoldDB" id="A0A919Y6Z2"/>